<gene>
    <name evidence="1" type="ORF">DXB99_03260</name>
</gene>
<reference evidence="1 2" key="1">
    <citation type="submission" date="2018-08" db="EMBL/GenBank/DDBJ databases">
        <title>A genome reference for cultivated species of the human gut microbiota.</title>
        <authorList>
            <person name="Zou Y."/>
            <person name="Xue W."/>
            <person name="Luo G."/>
        </authorList>
    </citation>
    <scope>NUCLEOTIDE SEQUENCE [LARGE SCALE GENOMIC DNA]</scope>
    <source>
        <strain evidence="1 2">OM07-13</strain>
    </source>
</reference>
<evidence type="ECO:0000313" key="1">
    <source>
        <dbReference type="EMBL" id="RGM75560.1"/>
    </source>
</evidence>
<protein>
    <submittedName>
        <fullName evidence="1">Uncharacterized protein</fullName>
    </submittedName>
</protein>
<organism evidence="1 2">
    <name type="scientific">Agathobacter rectalis</name>
    <dbReference type="NCBI Taxonomy" id="39491"/>
    <lineage>
        <taxon>Bacteria</taxon>
        <taxon>Bacillati</taxon>
        <taxon>Bacillota</taxon>
        <taxon>Clostridia</taxon>
        <taxon>Lachnospirales</taxon>
        <taxon>Lachnospiraceae</taxon>
        <taxon>Agathobacter</taxon>
    </lineage>
</organism>
<evidence type="ECO:0000313" key="2">
    <source>
        <dbReference type="Proteomes" id="UP000260758"/>
    </source>
</evidence>
<sequence>MFTLSSIKIGMKYQNVRNEIIKSKNLIMRCLPASCNSNYNVVENLDTKEKVYILRDCDTGIITDVTTDYYKTIIMERKIGK</sequence>
<dbReference type="EMBL" id="QSTP01000001">
    <property type="protein sequence ID" value="RGM75560.1"/>
    <property type="molecule type" value="Genomic_DNA"/>
</dbReference>
<dbReference type="RefSeq" id="WP_117718316.1">
    <property type="nucleotide sequence ID" value="NZ_QSTP01000001.1"/>
</dbReference>
<dbReference type="Proteomes" id="UP000260758">
    <property type="component" value="Unassembled WGS sequence"/>
</dbReference>
<accession>A0A3E4YLI2</accession>
<proteinExistence type="predicted"/>
<dbReference type="AlphaFoldDB" id="A0A3E4YLI2"/>
<comment type="caution">
    <text evidence="1">The sequence shown here is derived from an EMBL/GenBank/DDBJ whole genome shotgun (WGS) entry which is preliminary data.</text>
</comment>
<name>A0A3E4YLI2_9FIRM</name>